<name>A0ABQ1NTI7_9BACI</name>
<proteinExistence type="predicted"/>
<dbReference type="InterPro" id="IPR037208">
    <property type="entry name" value="Spo0E-like_sf"/>
</dbReference>
<evidence type="ECO:0008006" key="3">
    <source>
        <dbReference type="Google" id="ProtNLM"/>
    </source>
</evidence>
<sequence length="60" mass="7115">MEQTEKEVTLVELEGKINHSQKKMLSLADQYGRDSLYTIKQSQVLDTLIIEYMRRKRKIS</sequence>
<dbReference type="InterPro" id="IPR036638">
    <property type="entry name" value="HLH_DNA-bd_sf"/>
</dbReference>
<dbReference type="Gene3D" id="4.10.280.10">
    <property type="entry name" value="Helix-loop-helix DNA-binding domain"/>
    <property type="match status" value="1"/>
</dbReference>
<evidence type="ECO:0000313" key="2">
    <source>
        <dbReference type="Proteomes" id="UP000619534"/>
    </source>
</evidence>
<gene>
    <name evidence="1" type="ORF">GCM10007216_07760</name>
</gene>
<accession>A0ABQ1NTI7</accession>
<dbReference type="Pfam" id="PF09388">
    <property type="entry name" value="SpoOE-like"/>
    <property type="match status" value="1"/>
</dbReference>
<protein>
    <recommendedName>
        <fullName evidence="3">Spo0E like sporulation regulatory protein</fullName>
    </recommendedName>
</protein>
<reference evidence="2" key="1">
    <citation type="journal article" date="2019" name="Int. J. Syst. Evol. Microbiol.">
        <title>The Global Catalogue of Microorganisms (GCM) 10K type strain sequencing project: providing services to taxonomists for standard genome sequencing and annotation.</title>
        <authorList>
            <consortium name="The Broad Institute Genomics Platform"/>
            <consortium name="The Broad Institute Genome Sequencing Center for Infectious Disease"/>
            <person name="Wu L."/>
            <person name="Ma J."/>
        </authorList>
    </citation>
    <scope>NUCLEOTIDE SEQUENCE [LARGE SCALE GENOMIC DNA]</scope>
    <source>
        <strain evidence="2">CCM 7282</strain>
    </source>
</reference>
<evidence type="ECO:0000313" key="1">
    <source>
        <dbReference type="EMBL" id="GGC79714.1"/>
    </source>
</evidence>
<dbReference type="EMBL" id="BMCJ01000001">
    <property type="protein sequence ID" value="GGC79714.1"/>
    <property type="molecule type" value="Genomic_DNA"/>
</dbReference>
<comment type="caution">
    <text evidence="1">The sequence shown here is derived from an EMBL/GenBank/DDBJ whole genome shotgun (WGS) entry which is preliminary data.</text>
</comment>
<dbReference type="Proteomes" id="UP000619534">
    <property type="component" value="Unassembled WGS sequence"/>
</dbReference>
<dbReference type="InterPro" id="IPR018540">
    <property type="entry name" value="Spo0E-like"/>
</dbReference>
<keyword evidence="2" id="KW-1185">Reference proteome</keyword>
<dbReference type="RefSeq" id="WP_062445529.1">
    <property type="nucleotide sequence ID" value="NZ_BMCJ01000001.1"/>
</dbReference>
<dbReference type="SUPFAM" id="SSF140500">
    <property type="entry name" value="BAS1536-like"/>
    <property type="match status" value="1"/>
</dbReference>
<organism evidence="1 2">
    <name type="scientific">Thalassobacillus devorans</name>
    <dbReference type="NCBI Taxonomy" id="279813"/>
    <lineage>
        <taxon>Bacteria</taxon>
        <taxon>Bacillati</taxon>
        <taxon>Bacillota</taxon>
        <taxon>Bacilli</taxon>
        <taxon>Bacillales</taxon>
        <taxon>Bacillaceae</taxon>
        <taxon>Thalassobacillus</taxon>
    </lineage>
</organism>